<protein>
    <submittedName>
        <fullName evidence="1">Uncharacterized protein</fullName>
    </submittedName>
</protein>
<dbReference type="AlphaFoldDB" id="A0A9P6NJG5"/>
<accession>A0A9P6NJG5</accession>
<sequence length="56" mass="5868">MSSIPNSNAIPPKIQAVISMALAAQAQVYEGMIAQLEMHLDNMSIPATTPSKPSTA</sequence>
<dbReference type="EMBL" id="MU167240">
    <property type="protein sequence ID" value="KAG0148151.1"/>
    <property type="molecule type" value="Genomic_DNA"/>
</dbReference>
<proteinExistence type="predicted"/>
<keyword evidence="2" id="KW-1185">Reference proteome</keyword>
<gene>
    <name evidence="1" type="ORF">CROQUDRAFT_655287</name>
</gene>
<comment type="caution">
    <text evidence="1">The sequence shown here is derived from an EMBL/GenBank/DDBJ whole genome shotgun (WGS) entry which is preliminary data.</text>
</comment>
<evidence type="ECO:0000313" key="2">
    <source>
        <dbReference type="Proteomes" id="UP000886653"/>
    </source>
</evidence>
<dbReference type="Proteomes" id="UP000886653">
    <property type="component" value="Unassembled WGS sequence"/>
</dbReference>
<evidence type="ECO:0000313" key="1">
    <source>
        <dbReference type="EMBL" id="KAG0148151.1"/>
    </source>
</evidence>
<name>A0A9P6NJG5_9BASI</name>
<organism evidence="1 2">
    <name type="scientific">Cronartium quercuum f. sp. fusiforme G11</name>
    <dbReference type="NCBI Taxonomy" id="708437"/>
    <lineage>
        <taxon>Eukaryota</taxon>
        <taxon>Fungi</taxon>
        <taxon>Dikarya</taxon>
        <taxon>Basidiomycota</taxon>
        <taxon>Pucciniomycotina</taxon>
        <taxon>Pucciniomycetes</taxon>
        <taxon>Pucciniales</taxon>
        <taxon>Coleosporiaceae</taxon>
        <taxon>Cronartium</taxon>
    </lineage>
</organism>
<reference evidence="1" key="1">
    <citation type="submission" date="2013-11" db="EMBL/GenBank/DDBJ databases">
        <title>Genome sequence of the fusiform rust pathogen reveals effectors for host alternation and coevolution with pine.</title>
        <authorList>
            <consortium name="DOE Joint Genome Institute"/>
            <person name="Smith K."/>
            <person name="Pendleton A."/>
            <person name="Kubisiak T."/>
            <person name="Anderson C."/>
            <person name="Salamov A."/>
            <person name="Aerts A."/>
            <person name="Riley R."/>
            <person name="Clum A."/>
            <person name="Lindquist E."/>
            <person name="Ence D."/>
            <person name="Campbell M."/>
            <person name="Kronenberg Z."/>
            <person name="Feau N."/>
            <person name="Dhillon B."/>
            <person name="Hamelin R."/>
            <person name="Burleigh J."/>
            <person name="Smith J."/>
            <person name="Yandell M."/>
            <person name="Nelson C."/>
            <person name="Grigoriev I."/>
            <person name="Davis J."/>
        </authorList>
    </citation>
    <scope>NUCLEOTIDE SEQUENCE</scope>
    <source>
        <strain evidence="1">G11</strain>
    </source>
</reference>